<feature type="domain" description="Inner membrane protein YgaP-like transmembrane" evidence="2">
    <location>
        <begin position="19"/>
        <end position="68"/>
    </location>
</feature>
<dbReference type="KEGG" id="afo:Afer_1369"/>
<dbReference type="InterPro" id="IPR021309">
    <property type="entry name" value="YgaP-like_TM"/>
</dbReference>
<keyword evidence="1" id="KW-1133">Transmembrane helix</keyword>
<dbReference type="HOGENOM" id="CLU_162624_1_0_11"/>
<feature type="transmembrane region" description="Helical" evidence="1">
    <location>
        <begin position="44"/>
        <end position="67"/>
    </location>
</feature>
<feature type="transmembrane region" description="Helical" evidence="1">
    <location>
        <begin position="20"/>
        <end position="38"/>
    </location>
</feature>
<keyword evidence="1" id="KW-0812">Transmembrane</keyword>
<protein>
    <recommendedName>
        <fullName evidence="2">Inner membrane protein YgaP-like transmembrane domain-containing protein</fullName>
    </recommendedName>
</protein>
<keyword evidence="1" id="KW-0472">Membrane</keyword>
<dbReference type="Proteomes" id="UP000000771">
    <property type="component" value="Chromosome"/>
</dbReference>
<proteinExistence type="predicted"/>
<evidence type="ECO:0000256" key="1">
    <source>
        <dbReference type="SAM" id="Phobius"/>
    </source>
</evidence>
<reference evidence="3 4" key="1">
    <citation type="journal article" date="2009" name="Stand. Genomic Sci.">
        <title>Complete genome sequence of Acidimicrobium ferrooxidans type strain (ICP).</title>
        <authorList>
            <person name="Clum A."/>
            <person name="Nolan M."/>
            <person name="Lang E."/>
            <person name="Glavina Del Rio T."/>
            <person name="Tice H."/>
            <person name="Copeland A."/>
            <person name="Cheng J.F."/>
            <person name="Lucas S."/>
            <person name="Chen F."/>
            <person name="Bruce D."/>
            <person name="Goodwin L."/>
            <person name="Pitluck S."/>
            <person name="Ivanova N."/>
            <person name="Mavrommatis K."/>
            <person name="Mikhailova N."/>
            <person name="Pati A."/>
            <person name="Chen A."/>
            <person name="Palaniappan K."/>
            <person name="Goker M."/>
            <person name="Spring S."/>
            <person name="Land M."/>
            <person name="Hauser L."/>
            <person name="Chang Y.J."/>
            <person name="Jeffries C.C."/>
            <person name="Chain P."/>
            <person name="Bristow J."/>
            <person name="Eisen J.A."/>
            <person name="Markowitz V."/>
            <person name="Hugenholtz P."/>
            <person name="Kyrpides N.C."/>
            <person name="Klenk H.P."/>
            <person name="Lapidus A."/>
        </authorList>
    </citation>
    <scope>NUCLEOTIDE SEQUENCE [LARGE SCALE GENOMIC DNA]</scope>
    <source>
        <strain evidence="4">DSM 10331 / JCM 15462 / NBRC 103882 / ICP</strain>
    </source>
</reference>
<gene>
    <name evidence="3" type="ordered locus">Afer_1369</name>
</gene>
<dbReference type="Pfam" id="PF11127">
    <property type="entry name" value="YgaP-like_TM"/>
    <property type="match status" value="1"/>
</dbReference>
<organism evidence="3 4">
    <name type="scientific">Acidimicrobium ferrooxidans (strain DSM 10331 / JCM 15462 / NBRC 103882 / ICP)</name>
    <dbReference type="NCBI Taxonomy" id="525909"/>
    <lineage>
        <taxon>Bacteria</taxon>
        <taxon>Bacillati</taxon>
        <taxon>Actinomycetota</taxon>
        <taxon>Acidimicrobiia</taxon>
        <taxon>Acidimicrobiales</taxon>
        <taxon>Acidimicrobiaceae</taxon>
        <taxon>Acidimicrobium</taxon>
    </lineage>
</organism>
<dbReference type="EMBL" id="CP001631">
    <property type="protein sequence ID" value="ACU54295.1"/>
    <property type="molecule type" value="Genomic_DNA"/>
</dbReference>
<accession>C7LZY7</accession>
<dbReference type="AlphaFoldDB" id="C7LZY7"/>
<name>C7LZY7_ACIFD</name>
<evidence type="ECO:0000313" key="3">
    <source>
        <dbReference type="EMBL" id="ACU54295.1"/>
    </source>
</evidence>
<dbReference type="RefSeq" id="WP_015798779.1">
    <property type="nucleotide sequence ID" value="NC_013124.1"/>
</dbReference>
<evidence type="ECO:0000313" key="4">
    <source>
        <dbReference type="Proteomes" id="UP000000771"/>
    </source>
</evidence>
<evidence type="ECO:0000259" key="2">
    <source>
        <dbReference type="Pfam" id="PF11127"/>
    </source>
</evidence>
<sequence length="82" mass="8247">MATKVGTQMACQMARPAGRAGRVVAGLVIIALALTLAHGTARTVVAIVGLVPILAGLINICAFSALLGGPLSGRRARSLNAR</sequence>
<dbReference type="STRING" id="525909.Afer_1369"/>
<keyword evidence="4" id="KW-1185">Reference proteome</keyword>